<dbReference type="PROSITE" id="PS00471">
    <property type="entry name" value="SMALL_CYTOKINES_CXC"/>
    <property type="match status" value="1"/>
</dbReference>
<dbReference type="PRINTS" id="PR00437">
    <property type="entry name" value="SMALLCYTKCXC"/>
</dbReference>
<dbReference type="InterPro" id="IPR033899">
    <property type="entry name" value="CXC_Chemokine_domain"/>
</dbReference>
<dbReference type="GO" id="GO:0005615">
    <property type="term" value="C:extracellular space"/>
    <property type="evidence" value="ECO:0007669"/>
    <property type="project" value="UniProtKB-UniRule"/>
</dbReference>
<evidence type="ECO:0000313" key="8">
    <source>
        <dbReference type="Proteomes" id="UP000694380"/>
    </source>
</evidence>
<dbReference type="AlphaFoldDB" id="A0A8C3I303"/>
<dbReference type="GeneID" id="101945137"/>
<dbReference type="InterPro" id="IPR039809">
    <property type="entry name" value="Chemokine_b/g/d"/>
</dbReference>
<evidence type="ECO:0000256" key="3">
    <source>
        <dbReference type="ARBA" id="ARBA00022514"/>
    </source>
</evidence>
<dbReference type="PRINTS" id="PR00436">
    <property type="entry name" value="INTERLEUKIN8"/>
</dbReference>
<keyword evidence="4 6" id="KW-0964">Secreted</keyword>
<reference evidence="7" key="2">
    <citation type="submission" date="2025-09" db="UniProtKB">
        <authorList>
            <consortium name="Ensembl"/>
        </authorList>
    </citation>
    <scope>IDENTIFICATION</scope>
</reference>
<dbReference type="InterPro" id="IPR001811">
    <property type="entry name" value="Chemokine_IL8-like_dom"/>
</dbReference>
<dbReference type="Pfam" id="PF00048">
    <property type="entry name" value="IL8"/>
    <property type="match status" value="1"/>
</dbReference>
<accession>A0A8C3I303</accession>
<sequence>MKGTWAVVFCSLLLIAAEIQGQPTYGKGRCSCVDKGSDLVQPKALGKIEVIPKSSSCDHVEIIATMKATGVQRCLNPNSKRVQKMMTTLIKKRSSQSTHR</sequence>
<dbReference type="SMART" id="SM00199">
    <property type="entry name" value="SCY"/>
    <property type="match status" value="1"/>
</dbReference>
<protein>
    <recommendedName>
        <fullName evidence="6">C-X-C motif chemokine</fullName>
    </recommendedName>
</protein>
<dbReference type="GO" id="GO:0006952">
    <property type="term" value="P:defense response"/>
    <property type="evidence" value="ECO:0007669"/>
    <property type="project" value="InterPro"/>
</dbReference>
<dbReference type="Ensembl" id="ENSCPBT00000032402.1">
    <property type="protein sequence ID" value="ENSCPBP00000027538.1"/>
    <property type="gene ID" value="ENSCPBG00000019468.1"/>
</dbReference>
<dbReference type="SUPFAM" id="SSF54117">
    <property type="entry name" value="Interleukin 8-like chemokines"/>
    <property type="match status" value="1"/>
</dbReference>
<name>A0A8C3I303_CHRPI</name>
<dbReference type="Gene3D" id="2.40.50.40">
    <property type="match status" value="1"/>
</dbReference>
<dbReference type="RefSeq" id="XP_005304164.1">
    <property type="nucleotide sequence ID" value="XM_005304107.4"/>
</dbReference>
<dbReference type="OMA" id="TCQESTA"/>
<reference evidence="7" key="1">
    <citation type="submission" date="2025-08" db="UniProtKB">
        <authorList>
            <consortium name="Ensembl"/>
        </authorList>
    </citation>
    <scope>IDENTIFICATION</scope>
</reference>
<dbReference type="GO" id="GO:0006955">
    <property type="term" value="P:immune response"/>
    <property type="evidence" value="ECO:0007669"/>
    <property type="project" value="InterPro"/>
</dbReference>
<comment type="similarity">
    <text evidence="2 6">Belongs to the intercrine alpha (chemokine CxC) family.</text>
</comment>
<dbReference type="CDD" id="cd00273">
    <property type="entry name" value="Chemokine_CXC"/>
    <property type="match status" value="1"/>
</dbReference>
<keyword evidence="6" id="KW-0732">Signal</keyword>
<evidence type="ECO:0000256" key="5">
    <source>
        <dbReference type="ARBA" id="ARBA00023157"/>
    </source>
</evidence>
<keyword evidence="3 6" id="KW-0202">Cytokine</keyword>
<dbReference type="FunFam" id="2.40.50.40:FF:000004">
    <property type="entry name" value="C-X-C motif chemokine"/>
    <property type="match status" value="1"/>
</dbReference>
<dbReference type="KEGG" id="cpic:101945137"/>
<dbReference type="GO" id="GO:0008009">
    <property type="term" value="F:chemokine activity"/>
    <property type="evidence" value="ECO:0007669"/>
    <property type="project" value="InterPro"/>
</dbReference>
<dbReference type="Proteomes" id="UP000694380">
    <property type="component" value="Unplaced"/>
</dbReference>
<dbReference type="OrthoDB" id="9948647at2759"/>
<evidence type="ECO:0000256" key="2">
    <source>
        <dbReference type="ARBA" id="ARBA00010665"/>
    </source>
</evidence>
<keyword evidence="8" id="KW-1185">Reference proteome</keyword>
<dbReference type="InterPro" id="IPR001089">
    <property type="entry name" value="Chemokine_CXC"/>
</dbReference>
<dbReference type="InterPro" id="IPR036048">
    <property type="entry name" value="Interleukin_8-like_sf"/>
</dbReference>
<proteinExistence type="inferred from homology"/>
<organism evidence="7 8">
    <name type="scientific">Chrysemys picta bellii</name>
    <name type="common">Western painted turtle</name>
    <name type="synonym">Emys bellii</name>
    <dbReference type="NCBI Taxonomy" id="8478"/>
    <lineage>
        <taxon>Eukaryota</taxon>
        <taxon>Metazoa</taxon>
        <taxon>Chordata</taxon>
        <taxon>Craniata</taxon>
        <taxon>Vertebrata</taxon>
        <taxon>Euteleostomi</taxon>
        <taxon>Archelosauria</taxon>
        <taxon>Testudinata</taxon>
        <taxon>Testudines</taxon>
        <taxon>Cryptodira</taxon>
        <taxon>Durocryptodira</taxon>
        <taxon>Testudinoidea</taxon>
        <taxon>Emydidae</taxon>
        <taxon>Chrysemys</taxon>
    </lineage>
</organism>
<keyword evidence="6" id="KW-0145">Chemotaxis</keyword>
<feature type="signal peptide" evidence="6">
    <location>
        <begin position="1"/>
        <end position="21"/>
    </location>
</feature>
<comment type="subcellular location">
    <subcellularLocation>
        <location evidence="1 6">Secreted</location>
    </subcellularLocation>
</comment>
<dbReference type="PANTHER" id="PTHR12015:SF210">
    <property type="entry name" value="C-X-C MOTIF CHEMOKINE 9"/>
    <property type="match status" value="1"/>
</dbReference>
<evidence type="ECO:0000256" key="6">
    <source>
        <dbReference type="RuleBase" id="RU361149"/>
    </source>
</evidence>
<evidence type="ECO:0000313" key="7">
    <source>
        <dbReference type="Ensembl" id="ENSCPBP00000027538.1"/>
    </source>
</evidence>
<evidence type="ECO:0000256" key="1">
    <source>
        <dbReference type="ARBA" id="ARBA00004613"/>
    </source>
</evidence>
<gene>
    <name evidence="7" type="primary">LOC101945137</name>
</gene>
<keyword evidence="5" id="KW-1015">Disulfide bond</keyword>
<dbReference type="PANTHER" id="PTHR12015">
    <property type="entry name" value="SMALL INDUCIBLE CYTOKINE A"/>
    <property type="match status" value="1"/>
</dbReference>
<feature type="chain" id="PRO_5043057313" description="C-X-C motif chemokine" evidence="6">
    <location>
        <begin position="22"/>
        <end position="100"/>
    </location>
</feature>
<dbReference type="InterPro" id="IPR018048">
    <property type="entry name" value="Chemokine_CXC_CS"/>
</dbReference>
<evidence type="ECO:0000256" key="4">
    <source>
        <dbReference type="ARBA" id="ARBA00022525"/>
    </source>
</evidence>
<dbReference type="GeneTree" id="ENSGT00940000161759"/>